<proteinExistence type="predicted"/>
<protein>
    <submittedName>
        <fullName evidence="1">Uncharacterized protein</fullName>
    </submittedName>
</protein>
<name>A0A2H5BLG2_9CAUD</name>
<evidence type="ECO:0000313" key="1">
    <source>
        <dbReference type="EMBL" id="AUG87170.1"/>
    </source>
</evidence>
<gene>
    <name evidence="1" type="ORF">SEA_ATTOOMI_38</name>
</gene>
<accession>A0A2H5BLG2</accession>
<dbReference type="Proteomes" id="UP000241131">
    <property type="component" value="Segment"/>
</dbReference>
<dbReference type="EMBL" id="MG593801">
    <property type="protein sequence ID" value="AUG87170.1"/>
    <property type="molecule type" value="Genomic_DNA"/>
</dbReference>
<evidence type="ECO:0000313" key="2">
    <source>
        <dbReference type="Proteomes" id="UP000241131"/>
    </source>
</evidence>
<organism evidence="1 2">
    <name type="scientific">Streptomyces phage Attoomi</name>
    <dbReference type="NCBI Taxonomy" id="2059881"/>
    <lineage>
        <taxon>Viruses</taxon>
        <taxon>Duplodnaviria</taxon>
        <taxon>Heunggongvirae</taxon>
        <taxon>Uroviricota</taxon>
        <taxon>Caudoviricetes</taxon>
        <taxon>Attoomivirus</taxon>
        <taxon>Attoomivirus attoomi</taxon>
    </lineage>
</organism>
<reference evidence="2" key="1">
    <citation type="submission" date="2017-11" db="EMBL/GenBank/DDBJ databases">
        <authorList>
            <person name="Han C.G."/>
        </authorList>
    </citation>
    <scope>NUCLEOTIDE SEQUENCE [LARGE SCALE GENOMIC DNA]</scope>
</reference>
<sequence>MRMRYMTLEDATLAGASMTDLDRDLELDADAEDAELDPWDLAD</sequence>
<keyword evidence="2" id="KW-1185">Reference proteome</keyword>